<organism evidence="4 5">
    <name type="scientific">Penicillium capsulatum</name>
    <dbReference type="NCBI Taxonomy" id="69766"/>
    <lineage>
        <taxon>Eukaryota</taxon>
        <taxon>Fungi</taxon>
        <taxon>Dikarya</taxon>
        <taxon>Ascomycota</taxon>
        <taxon>Pezizomycotina</taxon>
        <taxon>Eurotiomycetes</taxon>
        <taxon>Eurotiomycetidae</taxon>
        <taxon>Eurotiales</taxon>
        <taxon>Aspergillaceae</taxon>
        <taxon>Penicillium</taxon>
    </lineage>
</organism>
<protein>
    <recommendedName>
        <fullName evidence="6">Ran-interacting protein Mog1</fullName>
    </recommendedName>
</protein>
<keyword evidence="3" id="KW-0653">Protein transport</keyword>
<evidence type="ECO:0000256" key="3">
    <source>
        <dbReference type="ARBA" id="ARBA00022927"/>
    </source>
</evidence>
<gene>
    <name evidence="4" type="ORF">N7492_005484</name>
</gene>
<comment type="caution">
    <text evidence="4">The sequence shown here is derived from an EMBL/GenBank/DDBJ whole genome shotgun (WGS) entry which is preliminary data.</text>
</comment>
<dbReference type="OrthoDB" id="10255285at2759"/>
<dbReference type="GO" id="GO:0005634">
    <property type="term" value="C:nucleus"/>
    <property type="evidence" value="ECO:0007669"/>
    <property type="project" value="TreeGrafter"/>
</dbReference>
<evidence type="ECO:0000313" key="4">
    <source>
        <dbReference type="EMBL" id="KAJ5172891.1"/>
    </source>
</evidence>
<dbReference type="PANTHER" id="PTHR15837:SF0">
    <property type="entry name" value="RAN GUANINE NUCLEOTIDE RELEASE FACTOR"/>
    <property type="match status" value="1"/>
</dbReference>
<sequence length="249" mass="26689">MVQVQEQDFFGGAMRGVVPQRWLDASDVREIPDHQEVWLSPETLSTQIVEINQRVSKEEALSTFSTLSHQQPALAAGSGSAAHATAETVDQAAALYHLHDLCDEGDALQIVTPPQRVTPTRLVAAAPSGSTISAYKGVVTYITATKRGGSVPGASDHGTVSSVSDSAVAGATLSGETSDLPPTTKVTCHYLLMRLGAQETDLVVFFNVPHEEFDKSGNPRGLSKEEAIAEDTISALVEKFEIRDWELFV</sequence>
<evidence type="ECO:0000256" key="2">
    <source>
        <dbReference type="ARBA" id="ARBA00022448"/>
    </source>
</evidence>
<dbReference type="Gene3D" id="3.40.1000.10">
    <property type="entry name" value="Mog1/PsbP, alpha/beta/alpha sandwich"/>
    <property type="match status" value="1"/>
</dbReference>
<dbReference type="EMBL" id="JAPQKO010000003">
    <property type="protein sequence ID" value="KAJ5172891.1"/>
    <property type="molecule type" value="Genomic_DNA"/>
</dbReference>
<reference evidence="4" key="2">
    <citation type="journal article" date="2023" name="IMA Fungus">
        <title>Comparative genomic study of the Penicillium genus elucidates a diverse pangenome and 15 lateral gene transfer events.</title>
        <authorList>
            <person name="Petersen C."/>
            <person name="Sorensen T."/>
            <person name="Nielsen M.R."/>
            <person name="Sondergaard T.E."/>
            <person name="Sorensen J.L."/>
            <person name="Fitzpatrick D.A."/>
            <person name="Frisvad J.C."/>
            <person name="Nielsen K.L."/>
        </authorList>
    </citation>
    <scope>NUCLEOTIDE SEQUENCE</scope>
    <source>
        <strain evidence="4">IBT 21917</strain>
    </source>
</reference>
<dbReference type="AlphaFoldDB" id="A0A9W9ICJ9"/>
<evidence type="ECO:0000256" key="1">
    <source>
        <dbReference type="ARBA" id="ARBA00010307"/>
    </source>
</evidence>
<keyword evidence="5" id="KW-1185">Reference proteome</keyword>
<keyword evidence="2" id="KW-0813">Transport</keyword>
<evidence type="ECO:0008006" key="6">
    <source>
        <dbReference type="Google" id="ProtNLM"/>
    </source>
</evidence>
<dbReference type="GO" id="GO:0006606">
    <property type="term" value="P:protein import into nucleus"/>
    <property type="evidence" value="ECO:0007669"/>
    <property type="project" value="TreeGrafter"/>
</dbReference>
<dbReference type="SUPFAM" id="SSF55724">
    <property type="entry name" value="Mog1p/PsbP-like"/>
    <property type="match status" value="1"/>
</dbReference>
<dbReference type="Proteomes" id="UP001146351">
    <property type="component" value="Unassembled WGS sequence"/>
</dbReference>
<dbReference type="InterPro" id="IPR007681">
    <property type="entry name" value="Mog1"/>
</dbReference>
<dbReference type="Pfam" id="PF04603">
    <property type="entry name" value="Mog1"/>
    <property type="match status" value="1"/>
</dbReference>
<dbReference type="GO" id="GO:0031267">
    <property type="term" value="F:small GTPase binding"/>
    <property type="evidence" value="ECO:0007669"/>
    <property type="project" value="TreeGrafter"/>
</dbReference>
<dbReference type="GO" id="GO:0005085">
    <property type="term" value="F:guanyl-nucleotide exchange factor activity"/>
    <property type="evidence" value="ECO:0007669"/>
    <property type="project" value="TreeGrafter"/>
</dbReference>
<evidence type="ECO:0000313" key="5">
    <source>
        <dbReference type="Proteomes" id="UP001146351"/>
    </source>
</evidence>
<accession>A0A9W9ICJ9</accession>
<dbReference type="InterPro" id="IPR016123">
    <property type="entry name" value="Mog1/PsbP_a/b/a-sand"/>
</dbReference>
<dbReference type="PANTHER" id="PTHR15837">
    <property type="entry name" value="RAN GUANINE NUCLEOTIDE RELEASE FACTOR"/>
    <property type="match status" value="1"/>
</dbReference>
<proteinExistence type="inferred from homology"/>
<name>A0A9W9ICJ9_9EURO</name>
<comment type="similarity">
    <text evidence="1">Belongs to the MOG1 family.</text>
</comment>
<reference evidence="4" key="1">
    <citation type="submission" date="2022-11" db="EMBL/GenBank/DDBJ databases">
        <authorList>
            <person name="Petersen C."/>
        </authorList>
    </citation>
    <scope>NUCLEOTIDE SEQUENCE</scope>
    <source>
        <strain evidence="4">IBT 21917</strain>
    </source>
</reference>